<evidence type="ECO:0000256" key="4">
    <source>
        <dbReference type="SAM" id="MobiDB-lite"/>
    </source>
</evidence>
<dbReference type="SUPFAM" id="SSF48452">
    <property type="entry name" value="TPR-like"/>
    <property type="match status" value="3"/>
</dbReference>
<dbReference type="PANTHER" id="PTHR12558">
    <property type="entry name" value="CELL DIVISION CYCLE 16,23,27"/>
    <property type="match status" value="1"/>
</dbReference>
<gene>
    <name evidence="5" type="ORF">PMKS-002359</name>
</gene>
<dbReference type="GO" id="GO:0005737">
    <property type="term" value="C:cytoplasm"/>
    <property type="evidence" value="ECO:0007669"/>
    <property type="project" value="TreeGrafter"/>
</dbReference>
<sequence>MNISDQSAAVLKPLIVYCLEHDMLDTAEFTAERLLAQESRSAYSLNGAGNAKSDTVFSGTNGNATGGDTGVGACINNKLNSNAIGTPTPHSIHNSSLRINPDAIGKDIDFEGTKHAPNRKSLLASLTTGVSNSKLDAVHLYACVLFRRNRFKAAYNVTSEYCTLHIGCSYMFAKACKELQRENEGIRALLRTMNLWESRVDGLNKKSNNNIIVNGSNYLIPDSVACYMLLAKLYCAVGDIPRASMHYSQILKLNPFIFEAFEELARLGVHVRVDAVYKNKDFSSSSTLFHTDSTSCGTRLDEPILEAEMEQDLDLHDDAELSEVVANEDLSEKHDVGHTGTRRGKLFSSGEYTGKSKERGSKNIIFKTPKGKPKPSSIPTSSPESTFITPVTKSYSKVQAYNKSLPNKNIPVTKSSSSTLNSSIPRKSTSITSRLLHNPTSSGTVVSSTNLDDDINFLKKDSTAGSKRDMLSAFGIVNGNNDVFTSSSVHKNGGYKYVRNNSLDSGFNGIGNSSTLFDEHDVMRNLGNEYLLSVYYKLAKGYLASTTYDCFKAIRIFDSLPENERNTPWVLSKLGRLHFEIVNYEEAENYFEKLRKIDRTRLDDMEYYSTLLWHLHKEVELSYLAHELFEVDPNSAISWISIGNLFSFRKEPEDAVRCFSKAIECQPKCAYAYTLQGHEYLATDAFENALSSFRHAIVLDKRHYNAFYGIGMVYLKLGDFRKAEFHFRKAVEINPVNVILICCVGMVLEKLGRKEESLKQYEFATKLQPLSMLALFKKAQVLFSLKQYDDALKDFEKLENLAPDEASVHFLLGKLYKHYGRKHEAIKQFTIALNLDPKGSHLIKEAMENLNDDMVE</sequence>
<dbReference type="GO" id="GO:0051301">
    <property type="term" value="P:cell division"/>
    <property type="evidence" value="ECO:0007669"/>
    <property type="project" value="TreeGrafter"/>
</dbReference>
<dbReference type="Pfam" id="PF13181">
    <property type="entry name" value="TPR_8"/>
    <property type="match status" value="1"/>
</dbReference>
<dbReference type="PANTHER" id="PTHR12558:SF13">
    <property type="entry name" value="CELL DIVISION CYCLE PROTEIN 27 HOMOLOG"/>
    <property type="match status" value="1"/>
</dbReference>
<dbReference type="PROSITE" id="PS50293">
    <property type="entry name" value="TPR_REGION"/>
    <property type="match status" value="1"/>
</dbReference>
<dbReference type="InterPro" id="IPR019734">
    <property type="entry name" value="TPR_rpt"/>
</dbReference>
<name>A0A1Q2YHC3_9ASCO</name>
<feature type="repeat" description="TPR" evidence="3">
    <location>
        <begin position="636"/>
        <end position="669"/>
    </location>
</feature>
<dbReference type="OrthoDB" id="329563at2759"/>
<dbReference type="SMART" id="SM00028">
    <property type="entry name" value="TPR"/>
    <property type="match status" value="8"/>
</dbReference>
<dbReference type="GO" id="GO:0007091">
    <property type="term" value="P:metaphase/anaphase transition of mitotic cell cycle"/>
    <property type="evidence" value="ECO:0007669"/>
    <property type="project" value="TreeGrafter"/>
</dbReference>
<evidence type="ECO:0000313" key="5">
    <source>
        <dbReference type="EMBL" id="GAV28881.1"/>
    </source>
</evidence>
<comment type="caution">
    <text evidence="5">The sequence shown here is derived from an EMBL/GenBank/DDBJ whole genome shotgun (WGS) entry which is preliminary data.</text>
</comment>
<feature type="region of interest" description="Disordered" evidence="4">
    <location>
        <begin position="327"/>
        <end position="388"/>
    </location>
</feature>
<feature type="region of interest" description="Disordered" evidence="4">
    <location>
        <begin position="406"/>
        <end position="445"/>
    </location>
</feature>
<dbReference type="GO" id="GO:0016567">
    <property type="term" value="P:protein ubiquitination"/>
    <property type="evidence" value="ECO:0007669"/>
    <property type="project" value="TreeGrafter"/>
</dbReference>
<dbReference type="AlphaFoldDB" id="A0A1Q2YHC3"/>
<dbReference type="EMBL" id="BDGI01000090">
    <property type="protein sequence ID" value="GAV28881.1"/>
    <property type="molecule type" value="Genomic_DNA"/>
</dbReference>
<accession>A0A1Q2YHC3</accession>
<dbReference type="Pfam" id="PF13432">
    <property type="entry name" value="TPR_16"/>
    <property type="match status" value="1"/>
</dbReference>
<organism evidence="5 6">
    <name type="scientific">Pichia membranifaciens</name>
    <dbReference type="NCBI Taxonomy" id="4926"/>
    <lineage>
        <taxon>Eukaryota</taxon>
        <taxon>Fungi</taxon>
        <taxon>Dikarya</taxon>
        <taxon>Ascomycota</taxon>
        <taxon>Saccharomycotina</taxon>
        <taxon>Pichiomycetes</taxon>
        <taxon>Pichiales</taxon>
        <taxon>Pichiaceae</taxon>
        <taxon>Pichia</taxon>
    </lineage>
</organism>
<dbReference type="Gene3D" id="1.25.40.10">
    <property type="entry name" value="Tetratricopeptide repeat domain"/>
    <property type="match status" value="4"/>
</dbReference>
<reference evidence="5 6" key="1">
    <citation type="submission" date="2016-08" db="EMBL/GenBank/DDBJ databases">
        <title>Whole genome shotgun sequence of Pichia membranifaciens KS47-1.</title>
        <authorList>
            <person name="Konishi M."/>
            <person name="Ishida M."/>
            <person name="Arakawa T."/>
            <person name="Kato Y."/>
            <person name="Horiuchi J."/>
        </authorList>
    </citation>
    <scope>NUCLEOTIDE SEQUENCE [LARGE SCALE GENOMIC DNA]</scope>
    <source>
        <strain evidence="5 6">KS47-1</strain>
    </source>
</reference>
<dbReference type="GO" id="GO:0031145">
    <property type="term" value="P:anaphase-promoting complex-dependent catabolic process"/>
    <property type="evidence" value="ECO:0007669"/>
    <property type="project" value="TreeGrafter"/>
</dbReference>
<feature type="repeat" description="TPR" evidence="3">
    <location>
        <begin position="224"/>
        <end position="257"/>
    </location>
</feature>
<comment type="similarity">
    <text evidence="2">Belongs to the APC3/CDC27 family.</text>
</comment>
<dbReference type="GO" id="GO:0005680">
    <property type="term" value="C:anaphase-promoting complex"/>
    <property type="evidence" value="ECO:0007669"/>
    <property type="project" value="UniProtKB-ARBA"/>
</dbReference>
<feature type="compositionally biased region" description="Polar residues" evidence="4">
    <location>
        <begin position="424"/>
        <end position="445"/>
    </location>
</feature>
<keyword evidence="1 3" id="KW-0802">TPR repeat</keyword>
<feature type="repeat" description="TPR" evidence="3">
    <location>
        <begin position="772"/>
        <end position="805"/>
    </location>
</feature>
<dbReference type="Proteomes" id="UP000186136">
    <property type="component" value="Unassembled WGS sequence"/>
</dbReference>
<proteinExistence type="inferred from homology"/>
<feature type="repeat" description="TPR" evidence="3">
    <location>
        <begin position="806"/>
        <end position="839"/>
    </location>
</feature>
<feature type="repeat" description="TPR" evidence="3">
    <location>
        <begin position="704"/>
        <end position="737"/>
    </location>
</feature>
<evidence type="ECO:0000256" key="2">
    <source>
        <dbReference type="ARBA" id="ARBA00038210"/>
    </source>
</evidence>
<dbReference type="Pfam" id="PF12895">
    <property type="entry name" value="ANAPC3"/>
    <property type="match status" value="1"/>
</dbReference>
<dbReference type="Pfam" id="PF00515">
    <property type="entry name" value="TPR_1"/>
    <property type="match status" value="1"/>
</dbReference>
<feature type="compositionally biased region" description="Low complexity" evidence="4">
    <location>
        <begin position="374"/>
        <end position="388"/>
    </location>
</feature>
<dbReference type="PROSITE" id="PS50005">
    <property type="entry name" value="TPR"/>
    <property type="match status" value="7"/>
</dbReference>
<feature type="repeat" description="TPR" evidence="3">
    <location>
        <begin position="568"/>
        <end position="601"/>
    </location>
</feature>
<feature type="repeat" description="TPR" evidence="3">
    <location>
        <begin position="670"/>
        <end position="703"/>
    </location>
</feature>
<dbReference type="InterPro" id="IPR011990">
    <property type="entry name" value="TPR-like_helical_dom_sf"/>
</dbReference>
<evidence type="ECO:0000256" key="3">
    <source>
        <dbReference type="PROSITE-ProRule" id="PRU00339"/>
    </source>
</evidence>
<keyword evidence="6" id="KW-1185">Reference proteome</keyword>
<evidence type="ECO:0000313" key="6">
    <source>
        <dbReference type="Proteomes" id="UP000186136"/>
    </source>
</evidence>
<evidence type="ECO:0000256" key="1">
    <source>
        <dbReference type="ARBA" id="ARBA00022803"/>
    </source>
</evidence>
<protein>
    <submittedName>
        <fullName evidence="5">Uncharacterized protein</fullName>
    </submittedName>
</protein>